<protein>
    <submittedName>
        <fullName evidence="1">Uncharacterized protein</fullName>
    </submittedName>
</protein>
<accession>A0A0E9QXM6</accession>
<dbReference type="EMBL" id="GBXM01086973">
    <property type="protein sequence ID" value="JAH21604.1"/>
    <property type="molecule type" value="Transcribed_RNA"/>
</dbReference>
<organism evidence="1">
    <name type="scientific">Anguilla anguilla</name>
    <name type="common">European freshwater eel</name>
    <name type="synonym">Muraena anguilla</name>
    <dbReference type="NCBI Taxonomy" id="7936"/>
    <lineage>
        <taxon>Eukaryota</taxon>
        <taxon>Metazoa</taxon>
        <taxon>Chordata</taxon>
        <taxon>Craniata</taxon>
        <taxon>Vertebrata</taxon>
        <taxon>Euteleostomi</taxon>
        <taxon>Actinopterygii</taxon>
        <taxon>Neopterygii</taxon>
        <taxon>Teleostei</taxon>
        <taxon>Anguilliformes</taxon>
        <taxon>Anguillidae</taxon>
        <taxon>Anguilla</taxon>
    </lineage>
</organism>
<evidence type="ECO:0000313" key="1">
    <source>
        <dbReference type="EMBL" id="JAH21604.1"/>
    </source>
</evidence>
<name>A0A0E9QXM6_ANGAN</name>
<proteinExistence type="predicted"/>
<reference evidence="1" key="1">
    <citation type="submission" date="2014-11" db="EMBL/GenBank/DDBJ databases">
        <authorList>
            <person name="Amaro Gonzalez C."/>
        </authorList>
    </citation>
    <scope>NUCLEOTIDE SEQUENCE</scope>
</reference>
<sequence length="50" mass="5699">MSVRDHLITVFKEDLSSVGQTCMQTWQPWKLAGKYSFAGHSIPLFPCLRS</sequence>
<reference evidence="1" key="2">
    <citation type="journal article" date="2015" name="Fish Shellfish Immunol.">
        <title>Early steps in the European eel (Anguilla anguilla)-Vibrio vulnificus interaction in the gills: Role of the RtxA13 toxin.</title>
        <authorList>
            <person name="Callol A."/>
            <person name="Pajuelo D."/>
            <person name="Ebbesson L."/>
            <person name="Teles M."/>
            <person name="MacKenzie S."/>
            <person name="Amaro C."/>
        </authorList>
    </citation>
    <scope>NUCLEOTIDE SEQUENCE</scope>
</reference>
<dbReference type="AlphaFoldDB" id="A0A0E9QXM6"/>